<evidence type="ECO:0000313" key="2">
    <source>
        <dbReference type="EMBL" id="MBK5928229.1"/>
    </source>
</evidence>
<protein>
    <submittedName>
        <fullName evidence="2">Uncharacterized protein</fullName>
    </submittedName>
</protein>
<accession>A0A934WJU6</accession>
<dbReference type="AlphaFoldDB" id="A0A934WJU6"/>
<dbReference type="RefSeq" id="WP_201157981.1">
    <property type="nucleotide sequence ID" value="NZ_NHSD01000296.1"/>
</dbReference>
<reference evidence="2" key="2">
    <citation type="journal article" date="2020" name="Microorganisms">
        <title>Osmotic Adaptation and Compatible Solute Biosynthesis of Phototrophic Bacteria as Revealed from Genome Analyses.</title>
        <authorList>
            <person name="Imhoff J.F."/>
            <person name="Rahn T."/>
            <person name="Kunzel S."/>
            <person name="Keller A."/>
            <person name="Neulinger S.C."/>
        </authorList>
    </citation>
    <scope>NUCLEOTIDE SEQUENCE</scope>
    <source>
        <strain evidence="2">LMG 28126</strain>
    </source>
</reference>
<organism evidence="2 3">
    <name type="scientific">Rhodobaculum claviforme</name>
    <dbReference type="NCBI Taxonomy" id="1549854"/>
    <lineage>
        <taxon>Bacteria</taxon>
        <taxon>Pseudomonadati</taxon>
        <taxon>Pseudomonadota</taxon>
        <taxon>Alphaproteobacteria</taxon>
        <taxon>Rhodobacterales</taxon>
        <taxon>Paracoccaceae</taxon>
        <taxon>Rhodobaculum</taxon>
    </lineage>
</organism>
<feature type="region of interest" description="Disordered" evidence="1">
    <location>
        <begin position="1"/>
        <end position="20"/>
    </location>
</feature>
<name>A0A934WJU6_9RHOB</name>
<dbReference type="Proteomes" id="UP000706333">
    <property type="component" value="Unassembled WGS sequence"/>
</dbReference>
<comment type="caution">
    <text evidence="2">The sequence shown here is derived from an EMBL/GenBank/DDBJ whole genome shotgun (WGS) entry which is preliminary data.</text>
</comment>
<feature type="compositionally biased region" description="Basic and acidic residues" evidence="1">
    <location>
        <begin position="1"/>
        <end position="15"/>
    </location>
</feature>
<dbReference type="EMBL" id="NHSD01000296">
    <property type="protein sequence ID" value="MBK5928229.1"/>
    <property type="molecule type" value="Genomic_DNA"/>
</dbReference>
<evidence type="ECO:0000256" key="1">
    <source>
        <dbReference type="SAM" id="MobiDB-lite"/>
    </source>
</evidence>
<keyword evidence="3" id="KW-1185">Reference proteome</keyword>
<proteinExistence type="predicted"/>
<evidence type="ECO:0000313" key="3">
    <source>
        <dbReference type="Proteomes" id="UP000706333"/>
    </source>
</evidence>
<reference evidence="2" key="1">
    <citation type="submission" date="2017-05" db="EMBL/GenBank/DDBJ databases">
        <authorList>
            <person name="Imhoff J.F."/>
            <person name="Rahn T."/>
            <person name="Kuenzel S."/>
            <person name="Neulinger S.C."/>
        </authorList>
    </citation>
    <scope>NUCLEOTIDE SEQUENCE</scope>
    <source>
        <strain evidence="2">LMG 28126</strain>
    </source>
</reference>
<gene>
    <name evidence="2" type="ORF">CCR87_12950</name>
</gene>
<sequence length="115" mass="12355">MQDDRRMIDVAHPPHADGAPARRLSLTLRTGRAVHPVLRMWDGGLSLPAEAGADLRGRVDVYDGRRHLFHALIVASDDGGVAGEVRCSFKRVTPADATPARDYCTQAGLGDDVIG</sequence>